<dbReference type="GO" id="GO:0000976">
    <property type="term" value="F:transcription cis-regulatory region binding"/>
    <property type="evidence" value="ECO:0007669"/>
    <property type="project" value="TreeGrafter"/>
</dbReference>
<evidence type="ECO:0000313" key="6">
    <source>
        <dbReference type="Proteomes" id="UP000033900"/>
    </source>
</evidence>
<evidence type="ECO:0000256" key="1">
    <source>
        <dbReference type="ARBA" id="ARBA00023015"/>
    </source>
</evidence>
<proteinExistence type="predicted"/>
<dbReference type="Pfam" id="PF00356">
    <property type="entry name" value="LacI"/>
    <property type="match status" value="1"/>
</dbReference>
<dbReference type="Gene3D" id="3.40.50.2300">
    <property type="match status" value="2"/>
</dbReference>
<evidence type="ECO:0000259" key="4">
    <source>
        <dbReference type="PROSITE" id="PS50932"/>
    </source>
</evidence>
<dbReference type="EMBL" id="JYJB01000009">
    <property type="protein sequence ID" value="KJL47227.1"/>
    <property type="molecule type" value="Genomic_DNA"/>
</dbReference>
<accession>A0A0M2HKH3</accession>
<dbReference type="CDD" id="cd01392">
    <property type="entry name" value="HTH_LacI"/>
    <property type="match status" value="1"/>
</dbReference>
<dbReference type="InterPro" id="IPR010982">
    <property type="entry name" value="Lambda_DNA-bd_dom_sf"/>
</dbReference>
<dbReference type="Pfam" id="PF13377">
    <property type="entry name" value="Peripla_BP_3"/>
    <property type="match status" value="1"/>
</dbReference>
<gene>
    <name evidence="5" type="primary">cytR_5</name>
    <name evidence="5" type="ORF">RS84_02016</name>
</gene>
<dbReference type="SUPFAM" id="SSF47413">
    <property type="entry name" value="lambda repressor-like DNA-binding domains"/>
    <property type="match status" value="1"/>
</dbReference>
<feature type="domain" description="HTH lacI-type" evidence="4">
    <location>
        <begin position="13"/>
        <end position="67"/>
    </location>
</feature>
<dbReference type="AlphaFoldDB" id="A0A0M2HKH3"/>
<keyword evidence="6" id="KW-1185">Reference proteome</keyword>
<dbReference type="RefSeq" id="WP_045257647.1">
    <property type="nucleotide sequence ID" value="NZ_JYJB01000009.1"/>
</dbReference>
<keyword evidence="3" id="KW-0804">Transcription</keyword>
<dbReference type="SUPFAM" id="SSF53822">
    <property type="entry name" value="Periplasmic binding protein-like I"/>
    <property type="match status" value="1"/>
</dbReference>
<keyword evidence="1" id="KW-0805">Transcription regulation</keyword>
<organism evidence="5 6">
    <name type="scientific">Microbacterium hydrocarbonoxydans</name>
    <dbReference type="NCBI Taxonomy" id="273678"/>
    <lineage>
        <taxon>Bacteria</taxon>
        <taxon>Bacillati</taxon>
        <taxon>Actinomycetota</taxon>
        <taxon>Actinomycetes</taxon>
        <taxon>Micrococcales</taxon>
        <taxon>Microbacteriaceae</taxon>
        <taxon>Microbacterium</taxon>
    </lineage>
</organism>
<evidence type="ECO:0000256" key="3">
    <source>
        <dbReference type="ARBA" id="ARBA00023163"/>
    </source>
</evidence>
<dbReference type="OrthoDB" id="37081at2"/>
<comment type="caution">
    <text evidence="5">The sequence shown here is derived from an EMBL/GenBank/DDBJ whole genome shotgun (WGS) entry which is preliminary data.</text>
</comment>
<dbReference type="PANTHER" id="PTHR30146">
    <property type="entry name" value="LACI-RELATED TRANSCRIPTIONAL REPRESSOR"/>
    <property type="match status" value="1"/>
</dbReference>
<dbReference type="STRING" id="273678.RS84_02016"/>
<reference evidence="5 6" key="1">
    <citation type="submission" date="2015-02" db="EMBL/GenBank/DDBJ databases">
        <title>Draft genome sequences of ten Microbacterium spp. with emphasis on heavy metal contaminated environments.</title>
        <authorList>
            <person name="Corretto E."/>
        </authorList>
    </citation>
    <scope>NUCLEOTIDE SEQUENCE [LARGE SCALE GENOMIC DNA]</scope>
    <source>
        <strain evidence="5 6">SA35</strain>
    </source>
</reference>
<evidence type="ECO:0000256" key="2">
    <source>
        <dbReference type="ARBA" id="ARBA00023125"/>
    </source>
</evidence>
<keyword evidence="2" id="KW-0238">DNA-binding</keyword>
<dbReference type="CDD" id="cd06267">
    <property type="entry name" value="PBP1_LacI_sugar_binding-like"/>
    <property type="match status" value="1"/>
</dbReference>
<evidence type="ECO:0000313" key="5">
    <source>
        <dbReference type="EMBL" id="KJL47227.1"/>
    </source>
</evidence>
<sequence>MPDSRATPPSTNPTINAVAREAGVSVGTVSNALNAPQRLAPETLQRVHEAIDRLGYIRSSAGRTLIRNRSDTLGLIMPDLVNVLFVEIARGAQLTAGANGRYLMMANSLFNAHELATGTEQHDLQDEFLEHFAEARTGGVMVASMRDPTRGIARVRNYVRPVVVINYDVPDADWCTVLMDNEQVGRAAVDHVADLGIRRAFFLSIPDIVQPVVERRRGVRAQAAVRGVRVTEVDSTGLSPEDGAAAASALLSQLDEERVAILAINDKVALGVLRFLRTRADVRVPDDVAVLGMDGDHRDDGADWMTLTSIELPGFEMGTEGVRLLEAEAQPDHVHERVVVPVRIAPRQSTVGF</sequence>
<dbReference type="SMART" id="SM00354">
    <property type="entry name" value="HTH_LACI"/>
    <property type="match status" value="1"/>
</dbReference>
<dbReference type="Gene3D" id="1.10.260.40">
    <property type="entry name" value="lambda repressor-like DNA-binding domains"/>
    <property type="match status" value="1"/>
</dbReference>
<name>A0A0M2HKH3_9MICO</name>
<dbReference type="PROSITE" id="PS50932">
    <property type="entry name" value="HTH_LACI_2"/>
    <property type="match status" value="1"/>
</dbReference>
<dbReference type="InterPro" id="IPR028082">
    <property type="entry name" value="Peripla_BP_I"/>
</dbReference>
<protein>
    <submittedName>
        <fullName evidence="5">HTH-type transcriptional repressor CytR</fullName>
    </submittedName>
</protein>
<dbReference type="InterPro" id="IPR000843">
    <property type="entry name" value="HTH_LacI"/>
</dbReference>
<dbReference type="Proteomes" id="UP000033900">
    <property type="component" value="Unassembled WGS sequence"/>
</dbReference>
<dbReference type="GO" id="GO:0003700">
    <property type="term" value="F:DNA-binding transcription factor activity"/>
    <property type="evidence" value="ECO:0007669"/>
    <property type="project" value="TreeGrafter"/>
</dbReference>
<dbReference type="PANTHER" id="PTHR30146:SF109">
    <property type="entry name" value="HTH-TYPE TRANSCRIPTIONAL REGULATOR GALS"/>
    <property type="match status" value="1"/>
</dbReference>
<dbReference type="PATRIC" id="fig|273678.4.peg.2018"/>
<dbReference type="InterPro" id="IPR046335">
    <property type="entry name" value="LacI/GalR-like_sensor"/>
</dbReference>